<feature type="domain" description="Protein kinase" evidence="14">
    <location>
        <begin position="8"/>
        <end position="279"/>
    </location>
</feature>
<organism evidence="20 21">
    <name type="scientific">Neptunomonas marina</name>
    <dbReference type="NCBI Taxonomy" id="1815562"/>
    <lineage>
        <taxon>Bacteria</taxon>
        <taxon>Pseudomonadati</taxon>
        <taxon>Pseudomonadota</taxon>
        <taxon>Gammaproteobacteria</taxon>
        <taxon>Oceanospirillales</taxon>
        <taxon>Oceanospirillaceae</taxon>
        <taxon>Neptunomonas</taxon>
    </lineage>
</organism>
<dbReference type="InterPro" id="IPR000700">
    <property type="entry name" value="PAS-assoc_C"/>
</dbReference>
<evidence type="ECO:0000256" key="13">
    <source>
        <dbReference type="SAM" id="Coils"/>
    </source>
</evidence>
<dbReference type="InterPro" id="IPR003661">
    <property type="entry name" value="HisK_dim/P_dom"/>
</dbReference>
<feature type="domain" description="Response regulatory" evidence="16">
    <location>
        <begin position="1879"/>
        <end position="1997"/>
    </location>
</feature>
<dbReference type="InterPro" id="IPR003018">
    <property type="entry name" value="GAF"/>
</dbReference>
<accession>A0A437Q572</accession>
<keyword evidence="5" id="KW-0547">Nucleotide-binding</keyword>
<comment type="catalytic activity">
    <reaction evidence="1">
        <text>ATP + protein L-histidine = ADP + protein N-phospho-L-histidine.</text>
        <dbReference type="EC" id="2.7.13.3"/>
    </reaction>
</comment>
<dbReference type="SUPFAM" id="SSF55785">
    <property type="entry name" value="PYP-like sensor domain (PAS domain)"/>
    <property type="match status" value="1"/>
</dbReference>
<protein>
    <recommendedName>
        <fullName evidence="10">Sensory/regulatory protein RpfC</fullName>
        <ecNumber evidence="2">2.7.13.3</ecNumber>
    </recommendedName>
</protein>
<evidence type="ECO:0000259" key="15">
    <source>
        <dbReference type="PROSITE" id="PS50109"/>
    </source>
</evidence>
<dbReference type="Pfam" id="PF13191">
    <property type="entry name" value="AAA_16"/>
    <property type="match status" value="1"/>
</dbReference>
<dbReference type="Gene3D" id="3.30.565.10">
    <property type="entry name" value="Histidine kinase-like ATPase, C-terminal domain"/>
    <property type="match status" value="1"/>
</dbReference>
<evidence type="ECO:0000259" key="17">
    <source>
        <dbReference type="PROSITE" id="PS50112"/>
    </source>
</evidence>
<evidence type="ECO:0000256" key="12">
    <source>
        <dbReference type="PROSITE-ProRule" id="PRU00169"/>
    </source>
</evidence>
<evidence type="ECO:0000259" key="14">
    <source>
        <dbReference type="PROSITE" id="PS50011"/>
    </source>
</evidence>
<dbReference type="PROSITE" id="PS50894">
    <property type="entry name" value="HPT"/>
    <property type="match status" value="1"/>
</dbReference>
<dbReference type="InterPro" id="IPR011006">
    <property type="entry name" value="CheY-like_superfamily"/>
</dbReference>
<dbReference type="SUPFAM" id="SSF56112">
    <property type="entry name" value="Protein kinase-like (PK-like)"/>
    <property type="match status" value="1"/>
</dbReference>
<feature type="modified residue" description="4-aspartylphosphate" evidence="12">
    <location>
        <position position="1928"/>
    </location>
</feature>
<feature type="domain" description="PAS" evidence="17">
    <location>
        <begin position="1486"/>
        <end position="1524"/>
    </location>
</feature>
<evidence type="ECO:0000256" key="2">
    <source>
        <dbReference type="ARBA" id="ARBA00012438"/>
    </source>
</evidence>
<dbReference type="PROSITE" id="PS50113">
    <property type="entry name" value="PAC"/>
    <property type="match status" value="1"/>
</dbReference>
<dbReference type="Pfam" id="PF01627">
    <property type="entry name" value="Hpt"/>
    <property type="match status" value="1"/>
</dbReference>
<dbReference type="Gene3D" id="3.30.450.40">
    <property type="match status" value="1"/>
</dbReference>
<dbReference type="InterPro" id="IPR004358">
    <property type="entry name" value="Sig_transdc_His_kin-like_C"/>
</dbReference>
<dbReference type="FunFam" id="1.10.287.130:FF:000002">
    <property type="entry name" value="Two-component osmosensing histidine kinase"/>
    <property type="match status" value="1"/>
</dbReference>
<dbReference type="PRINTS" id="PR00344">
    <property type="entry name" value="BCTRLSENSOR"/>
</dbReference>
<dbReference type="SUPFAM" id="SSF55874">
    <property type="entry name" value="ATPase domain of HSP90 chaperone/DNA topoisomerase II/histidine kinase"/>
    <property type="match status" value="1"/>
</dbReference>
<evidence type="ECO:0000256" key="7">
    <source>
        <dbReference type="ARBA" id="ARBA00022840"/>
    </source>
</evidence>
<reference evidence="20 21" key="1">
    <citation type="submission" date="2019-01" db="EMBL/GenBank/DDBJ databases">
        <authorList>
            <person name="Chen W.-M."/>
        </authorList>
    </citation>
    <scope>NUCLEOTIDE SEQUENCE [LARGE SCALE GENOMIC DNA]</scope>
    <source>
        <strain evidence="20 21">HPM-16</strain>
    </source>
</reference>
<dbReference type="InterPro" id="IPR000719">
    <property type="entry name" value="Prot_kinase_dom"/>
</dbReference>
<evidence type="ECO:0000256" key="1">
    <source>
        <dbReference type="ARBA" id="ARBA00000085"/>
    </source>
</evidence>
<dbReference type="PANTHER" id="PTHR43642:SF1">
    <property type="entry name" value="HYBRID SIGNAL TRANSDUCTION HISTIDINE KINASE G"/>
    <property type="match status" value="1"/>
</dbReference>
<dbReference type="PANTHER" id="PTHR43642">
    <property type="entry name" value="HYBRID SIGNAL TRANSDUCTION HISTIDINE KINASE G"/>
    <property type="match status" value="1"/>
</dbReference>
<evidence type="ECO:0000256" key="9">
    <source>
        <dbReference type="ARBA" id="ARBA00064003"/>
    </source>
</evidence>
<dbReference type="Pfam" id="PF00069">
    <property type="entry name" value="Pkinase"/>
    <property type="match status" value="1"/>
</dbReference>
<dbReference type="RefSeq" id="WP_127695527.1">
    <property type="nucleotide sequence ID" value="NZ_SACQ01000008.1"/>
</dbReference>
<dbReference type="PROSITE" id="PS50011">
    <property type="entry name" value="PROTEIN_KINASE_DOM"/>
    <property type="match status" value="1"/>
</dbReference>
<gene>
    <name evidence="20" type="ORF">EOE65_15890</name>
</gene>
<dbReference type="CDD" id="cd16922">
    <property type="entry name" value="HATPase_EvgS-ArcB-TorS-like"/>
    <property type="match status" value="1"/>
</dbReference>
<dbReference type="CDD" id="cd00082">
    <property type="entry name" value="HisKA"/>
    <property type="match status" value="1"/>
</dbReference>
<evidence type="ECO:0000259" key="16">
    <source>
        <dbReference type="PROSITE" id="PS50110"/>
    </source>
</evidence>
<evidence type="ECO:0000256" key="5">
    <source>
        <dbReference type="ARBA" id="ARBA00022741"/>
    </source>
</evidence>
<evidence type="ECO:0000256" key="10">
    <source>
        <dbReference type="ARBA" id="ARBA00068150"/>
    </source>
</evidence>
<keyword evidence="6" id="KW-0418">Kinase</keyword>
<dbReference type="Gene3D" id="3.40.50.2300">
    <property type="match status" value="1"/>
</dbReference>
<dbReference type="Proteomes" id="UP000282818">
    <property type="component" value="Unassembled WGS sequence"/>
</dbReference>
<dbReference type="InterPro" id="IPR005467">
    <property type="entry name" value="His_kinase_dom"/>
</dbReference>
<dbReference type="Pfam" id="PF00512">
    <property type="entry name" value="HisKA"/>
    <property type="match status" value="1"/>
</dbReference>
<feature type="coiled-coil region" evidence="13">
    <location>
        <begin position="1602"/>
        <end position="1629"/>
    </location>
</feature>
<dbReference type="Gene3D" id="1.10.510.10">
    <property type="entry name" value="Transferase(Phosphotransferase) domain 1"/>
    <property type="match status" value="1"/>
</dbReference>
<sequence>MLHHLPGYQIQTILHRGKNSTVSRALQESDHQPVIIKQANGTASAAECAQFEHEYALLSDIEVAGVIKPLRWVAHKTAPAIVFPDVGGISLRQMMQRNHYRWDQVLPVAIQLANLVGLLHSARVIHKKISPDNVLWIPESRDICLIDFAMATRVTREQASWNAQQLQPDILHYLAPEQTGRINRHIDYRSDFYSLGATLYELFTSRTPFHGKEPAQLIHSHIAQHPPAPHQLNPDLPEMLSRIVLKLLAKDASQRYQSSFGLLQDLKRCEDQWREHHNITNFTLAQQDVSEHFAVPQRLYGRAATIQRLRDCFDRATRKPLEIVTITGYAGVGKSSLVHELRHYIHQQNGRFISGKFDQYRRTRPYLGLFLALQGLIRQLLTENEQEIAGYREALTAALGHNAQALIRLVPELELIIGPQQDAPRLSVMEEQNRFSRLVIALLQVFATSQRPLMLFLDDLHWADLASFHLLESLANSEDLTNLVIIGSYRDHEVSPAHPLRRTLEKLHSSPAHLDEIVLEPLNHNQIVRLIADTLRRETHHCQVLAQLCLSKTQGNPFFLTQFLYSLHDEGLITFKENRWHWDEARIRSREMTDNVIDLMVNKIQKLPTSSCEALRLAACIGSPFDLQTLSTILSQSQQQTQADLSAGVSEGLLLQVDSNYSSHSGLTFNKKRYRFVHDRIQQAAYSLIPAAQQPDLHLKIGRILQQQLPTETDSSAVFEITNHLNQALALIDTPDAKLELAKLNAQAGAQALGSAAFDAALSYLQEGVALLPHDAWQAHYPLALALHTHGAEVAYIRGEFDTMQRFIDTVIAHARERLDRVRVDEIHMQALIARNQFDAALDIALETLKLLKVDLPRHPSRWQTKLGMWRTQWLLRRQQQHQLLSAPAIEDPHQRATLSILASMFGVVKFSSSNLRPIVMAKQVELTLSHGITPHAAMALAGYGGILCGQEQKIVDGYALGNIAMELDQRPENSSTNRLIRHKTLYLFNTYVRHWKEPLANTLDSLLEGHQLALDGGDIEWGSYCLAAYIQYAFNLTADFASRQPLLEQYTELLAGYGQKQSLQYSLLALQAIDNLLGNSEDPTYLCGRFFDQQMLTENHREDHRTAISIYHYYSTLLCYLFDADEKALQHSQAGQRYLAHINATYTSPCFVFISTLAEIRQLPKLSILHHPHKFRRIQDNLRQLRLWAEHCPENYQHLLSLTQAELHRSKQEFSLAMDFYDAAINQSRSQGFHLISALANELAGRCYLEWDKTQIARTYLSEAWSAYEALKLSAKLRQLSARYPDIFAHRTMQTTALEPEVVDIQDGLSNQHLDTNAIIRASHAISDEIKLEKLLGRLMALALENAGAQRAILVLNQTEGLFVEAEAQLDSPPTFFTAQALNDTHLVPISVVHYVARTKDDVVLSNAHRHEMFMQDTYIQRRKPRSLLCMPILYHGELTAILYLENNESRDVFDRTRMETLQILSAQAAISIENAKLYSSLARSEQEYRSLFEHAVEAIFRTDAFGKLLSANPALARLLGYSSPAECLAGIDDIERQCFTHSRDYQRLQDRLNTHAEVIGFETQWQRRDGSRVDVSISVRQRSEAHGQPNYYEGSVTDITERVEREKALTQQRRAELELEKAEAASQAKSEFLASMSHEIRTPMNGILGMAQLLEKSPLSAEQQQQVAAIYQSGQSLLSILNDVLDFTKVEAGQFQPEASRFSIQKVLDETTLIVDSLCQSKGLAFKFDVPTAVPANVIGDRRALGQVLMNLCSNAIKFTEEGTITLAVSCTRQASEMVLSCRVRDTGIGIPTEAHSRIFQHFTQADSSITRRYGGTGLGLAIAKQMVETQHGKIGFTSSEGQGSEFWFELPYQCTDEHCSQDQTPDSALASTAPLRVLLVEDTPINQQVASGLLESEGHHVDIAADGYTALRLHDENRYDIVLMDIHLPDMDGMETTRKMRTHPDTSKANVRIIALTASISEAQVNNYHAAGIDGVLGKPLEFAALSHLLGKQTAQTMEEPNVHHHLLDISRIEQHQSALGDTAFISLIGKLEQQVQALFEQLVQQQAAKQQQEALHKLAGAAANFGLDQLAVKCRGYEQLGATLTPEQLNSLTVVGDESLLQLRSYIEREA</sequence>
<dbReference type="SUPFAM" id="SSF52172">
    <property type="entry name" value="CheY-like"/>
    <property type="match status" value="1"/>
</dbReference>
<dbReference type="Gene3D" id="3.40.50.300">
    <property type="entry name" value="P-loop containing nucleotide triphosphate hydrolases"/>
    <property type="match status" value="1"/>
</dbReference>
<dbReference type="InterPro" id="IPR003594">
    <property type="entry name" value="HATPase_dom"/>
</dbReference>
<dbReference type="SMART" id="SM00448">
    <property type="entry name" value="REC"/>
    <property type="match status" value="1"/>
</dbReference>
<dbReference type="Pfam" id="PF02518">
    <property type="entry name" value="HATPase_c"/>
    <property type="match status" value="1"/>
</dbReference>
<dbReference type="PROSITE" id="PS50110">
    <property type="entry name" value="RESPONSE_REGULATORY"/>
    <property type="match status" value="1"/>
</dbReference>
<dbReference type="Gene3D" id="3.30.450.20">
    <property type="entry name" value="PAS domain"/>
    <property type="match status" value="1"/>
</dbReference>
<dbReference type="InterPro" id="IPR053159">
    <property type="entry name" value="Hybrid_Histidine_Kinase"/>
</dbReference>
<feature type="domain" description="Histidine kinase" evidence="15">
    <location>
        <begin position="1637"/>
        <end position="1857"/>
    </location>
</feature>
<evidence type="ECO:0000259" key="18">
    <source>
        <dbReference type="PROSITE" id="PS50113"/>
    </source>
</evidence>
<keyword evidence="7" id="KW-0067">ATP-binding</keyword>
<dbReference type="EC" id="2.7.13.3" evidence="2"/>
<evidence type="ECO:0000256" key="11">
    <source>
        <dbReference type="PROSITE-ProRule" id="PRU00110"/>
    </source>
</evidence>
<dbReference type="SMART" id="SM00388">
    <property type="entry name" value="HisKA"/>
    <property type="match status" value="1"/>
</dbReference>
<keyword evidence="13" id="KW-0175">Coiled coil</keyword>
<dbReference type="Pfam" id="PF00072">
    <property type="entry name" value="Response_reg"/>
    <property type="match status" value="1"/>
</dbReference>
<keyword evidence="21" id="KW-1185">Reference proteome</keyword>
<feature type="modified residue" description="Phosphohistidine" evidence="11">
    <location>
        <position position="2060"/>
    </location>
</feature>
<dbReference type="SMART" id="SM00091">
    <property type="entry name" value="PAS"/>
    <property type="match status" value="1"/>
</dbReference>
<evidence type="ECO:0000256" key="4">
    <source>
        <dbReference type="ARBA" id="ARBA00022679"/>
    </source>
</evidence>
<evidence type="ECO:0000313" key="21">
    <source>
        <dbReference type="Proteomes" id="UP000282818"/>
    </source>
</evidence>
<evidence type="ECO:0000256" key="3">
    <source>
        <dbReference type="ARBA" id="ARBA00022553"/>
    </source>
</evidence>
<dbReference type="SMART" id="SM00065">
    <property type="entry name" value="GAF"/>
    <property type="match status" value="1"/>
</dbReference>
<dbReference type="Gene3D" id="1.10.287.130">
    <property type="match status" value="1"/>
</dbReference>
<dbReference type="InterPro" id="IPR008207">
    <property type="entry name" value="Sig_transdc_His_kin_Hpt_dom"/>
</dbReference>
<dbReference type="GO" id="GO:0005524">
    <property type="term" value="F:ATP binding"/>
    <property type="evidence" value="ECO:0007669"/>
    <property type="project" value="UniProtKB-KW"/>
</dbReference>
<evidence type="ECO:0000313" key="20">
    <source>
        <dbReference type="EMBL" id="RVU29647.1"/>
    </source>
</evidence>
<dbReference type="InterPro" id="IPR000014">
    <property type="entry name" value="PAS"/>
</dbReference>
<dbReference type="SUPFAM" id="SSF47384">
    <property type="entry name" value="Homodimeric domain of signal transducing histidine kinase"/>
    <property type="match status" value="1"/>
</dbReference>
<dbReference type="Pfam" id="PF13426">
    <property type="entry name" value="PAS_9"/>
    <property type="match status" value="1"/>
</dbReference>
<dbReference type="EMBL" id="SACQ01000008">
    <property type="protein sequence ID" value="RVU29647.1"/>
    <property type="molecule type" value="Genomic_DNA"/>
</dbReference>
<dbReference type="InterPro" id="IPR001789">
    <property type="entry name" value="Sig_transdc_resp-reg_receiver"/>
</dbReference>
<comment type="caution">
    <text evidence="20">The sequence shown here is derived from an EMBL/GenBank/DDBJ whole genome shotgun (WGS) entry which is preliminary data.</text>
</comment>
<keyword evidence="8" id="KW-0902">Two-component regulatory system</keyword>
<name>A0A437Q572_9GAMM</name>
<evidence type="ECO:0000259" key="19">
    <source>
        <dbReference type="PROSITE" id="PS50894"/>
    </source>
</evidence>
<dbReference type="SUPFAM" id="SSF55781">
    <property type="entry name" value="GAF domain-like"/>
    <property type="match status" value="1"/>
</dbReference>
<dbReference type="InterPro" id="IPR027417">
    <property type="entry name" value="P-loop_NTPase"/>
</dbReference>
<evidence type="ECO:0000256" key="8">
    <source>
        <dbReference type="ARBA" id="ARBA00023012"/>
    </source>
</evidence>
<dbReference type="CDD" id="cd00130">
    <property type="entry name" value="PAS"/>
    <property type="match status" value="1"/>
</dbReference>
<dbReference type="SUPFAM" id="SSF52540">
    <property type="entry name" value="P-loop containing nucleoside triphosphate hydrolases"/>
    <property type="match status" value="1"/>
</dbReference>
<dbReference type="InterPro" id="IPR036890">
    <property type="entry name" value="HATPase_C_sf"/>
</dbReference>
<dbReference type="CDD" id="cd14014">
    <property type="entry name" value="STKc_PknB_like"/>
    <property type="match status" value="1"/>
</dbReference>
<dbReference type="Gene3D" id="1.20.120.160">
    <property type="entry name" value="HPT domain"/>
    <property type="match status" value="1"/>
</dbReference>
<dbReference type="InterPro" id="IPR041664">
    <property type="entry name" value="AAA_16"/>
</dbReference>
<dbReference type="InterPro" id="IPR029016">
    <property type="entry name" value="GAF-like_dom_sf"/>
</dbReference>
<keyword evidence="3 12" id="KW-0597">Phosphoprotein</keyword>
<proteinExistence type="predicted"/>
<keyword evidence="4" id="KW-0808">Transferase</keyword>
<dbReference type="InterPro" id="IPR011009">
    <property type="entry name" value="Kinase-like_dom_sf"/>
</dbReference>
<dbReference type="SMART" id="SM00387">
    <property type="entry name" value="HATPase_c"/>
    <property type="match status" value="1"/>
</dbReference>
<comment type="subunit">
    <text evidence="9">At low DSF concentrations, interacts with RpfF.</text>
</comment>
<dbReference type="InterPro" id="IPR035965">
    <property type="entry name" value="PAS-like_dom_sf"/>
</dbReference>
<dbReference type="NCBIfam" id="TIGR00229">
    <property type="entry name" value="sensory_box"/>
    <property type="match status" value="1"/>
</dbReference>
<dbReference type="SUPFAM" id="SSF47226">
    <property type="entry name" value="Histidine-containing phosphotransfer domain, HPT domain"/>
    <property type="match status" value="1"/>
</dbReference>
<dbReference type="PROSITE" id="PS50109">
    <property type="entry name" value="HIS_KIN"/>
    <property type="match status" value="1"/>
</dbReference>
<dbReference type="Pfam" id="PF01590">
    <property type="entry name" value="GAF"/>
    <property type="match status" value="1"/>
</dbReference>
<dbReference type="CDD" id="cd17546">
    <property type="entry name" value="REC_hyHK_CKI1_RcsC-like"/>
    <property type="match status" value="1"/>
</dbReference>
<dbReference type="InterPro" id="IPR036641">
    <property type="entry name" value="HPT_dom_sf"/>
</dbReference>
<dbReference type="FunFam" id="3.30.565.10:FF:000010">
    <property type="entry name" value="Sensor histidine kinase RcsC"/>
    <property type="match status" value="1"/>
</dbReference>
<dbReference type="InterPro" id="IPR036097">
    <property type="entry name" value="HisK_dim/P_sf"/>
</dbReference>
<feature type="domain" description="HPt" evidence="19">
    <location>
        <begin position="2020"/>
        <end position="2115"/>
    </location>
</feature>
<evidence type="ECO:0000256" key="6">
    <source>
        <dbReference type="ARBA" id="ARBA00022777"/>
    </source>
</evidence>
<feature type="domain" description="PAC" evidence="18">
    <location>
        <begin position="1561"/>
        <end position="1613"/>
    </location>
</feature>
<dbReference type="GO" id="GO:0000155">
    <property type="term" value="F:phosphorelay sensor kinase activity"/>
    <property type="evidence" value="ECO:0007669"/>
    <property type="project" value="InterPro"/>
</dbReference>
<dbReference type="PROSITE" id="PS50112">
    <property type="entry name" value="PAS"/>
    <property type="match status" value="1"/>
</dbReference>